<evidence type="ECO:0000313" key="1">
    <source>
        <dbReference type="EMBL" id="GAI20362.1"/>
    </source>
</evidence>
<dbReference type="AlphaFoldDB" id="X1LLX3"/>
<protein>
    <submittedName>
        <fullName evidence="1">Uncharacterized protein</fullName>
    </submittedName>
</protein>
<reference evidence="1" key="1">
    <citation type="journal article" date="2014" name="Front. Microbiol.">
        <title>High frequency of phylogenetically diverse reductive dehalogenase-homologous genes in deep subseafloor sedimentary metagenomes.</title>
        <authorList>
            <person name="Kawai M."/>
            <person name="Futagami T."/>
            <person name="Toyoda A."/>
            <person name="Takaki Y."/>
            <person name="Nishi S."/>
            <person name="Hori S."/>
            <person name="Arai W."/>
            <person name="Tsubouchi T."/>
            <person name="Morono Y."/>
            <person name="Uchiyama I."/>
            <person name="Ito T."/>
            <person name="Fujiyama A."/>
            <person name="Inagaki F."/>
            <person name="Takami H."/>
        </authorList>
    </citation>
    <scope>NUCLEOTIDE SEQUENCE</scope>
    <source>
        <strain evidence="1">Expedition CK06-06</strain>
    </source>
</reference>
<sequence>MIKIYYKRKDIRGFDKDGKDKIASAISRIIPELIKTQKALAMISKNIKLDIQLILK</sequence>
<name>X1LLX3_9ZZZZ</name>
<comment type="caution">
    <text evidence="1">The sequence shown here is derived from an EMBL/GenBank/DDBJ whole genome shotgun (WGS) entry which is preliminary data.</text>
</comment>
<dbReference type="EMBL" id="BARV01019815">
    <property type="protein sequence ID" value="GAI20362.1"/>
    <property type="molecule type" value="Genomic_DNA"/>
</dbReference>
<proteinExistence type="predicted"/>
<accession>X1LLX3</accession>
<gene>
    <name evidence="1" type="ORF">S06H3_33226</name>
</gene>
<organism evidence="1">
    <name type="scientific">marine sediment metagenome</name>
    <dbReference type="NCBI Taxonomy" id="412755"/>
    <lineage>
        <taxon>unclassified sequences</taxon>
        <taxon>metagenomes</taxon>
        <taxon>ecological metagenomes</taxon>
    </lineage>
</organism>